<organism evidence="3 4">
    <name type="scientific">Penicillium angulare</name>
    <dbReference type="NCBI Taxonomy" id="116970"/>
    <lineage>
        <taxon>Eukaryota</taxon>
        <taxon>Fungi</taxon>
        <taxon>Dikarya</taxon>
        <taxon>Ascomycota</taxon>
        <taxon>Pezizomycotina</taxon>
        <taxon>Eurotiomycetes</taxon>
        <taxon>Eurotiomycetidae</taxon>
        <taxon>Eurotiales</taxon>
        <taxon>Aspergillaceae</taxon>
        <taxon>Penicillium</taxon>
    </lineage>
</organism>
<feature type="transmembrane region" description="Helical" evidence="1">
    <location>
        <begin position="180"/>
        <end position="204"/>
    </location>
</feature>
<keyword evidence="4" id="KW-1185">Reference proteome</keyword>
<sequence length="268" mass="29525">MGSFSYADGISVAELLVYFPAIFLSGFLVWRHGFKTNCGYMFLAVFSLVRIIGNAANLARLNKDSQGLRTTYLICSSIGLTPLFLACSGLLSRANLSIRTNTGDSFHKSTFTLYRIFNVIAIVLSVYGLTTHMDAEGLAHPPATVKVSMVMYIISWVALNFMLLVLIGRRSGLEPGEGRTLLAVAISSPFLLIRTVYSVLTFFVNNDTFGLMNPNETVQLVMDVIEEFAVIIVLLSIGLTLRVRYFNYTKAEEEAGIGAAFQGHSNRF</sequence>
<dbReference type="PANTHER" id="PTHR42109:SF2">
    <property type="entry name" value="INTEGRAL MEMBRANE PROTEIN"/>
    <property type="match status" value="1"/>
</dbReference>
<dbReference type="AlphaFoldDB" id="A0A9W9EVA4"/>
<keyword evidence="1" id="KW-1133">Transmembrane helix</keyword>
<keyword evidence="1" id="KW-0812">Transmembrane</keyword>
<dbReference type="PANTHER" id="PTHR42109">
    <property type="entry name" value="UNPLACED GENOMIC SCAFFOLD UM_SCAF_CONTIG_1.265, WHOLE GENOME SHOTGUN SEQUENCE"/>
    <property type="match status" value="1"/>
</dbReference>
<protein>
    <recommendedName>
        <fullName evidence="2">DUF7702 domain-containing protein</fullName>
    </recommendedName>
</protein>
<comment type="caution">
    <text evidence="3">The sequence shown here is derived from an EMBL/GenBank/DDBJ whole genome shotgun (WGS) entry which is preliminary data.</text>
</comment>
<evidence type="ECO:0000313" key="3">
    <source>
        <dbReference type="EMBL" id="KAJ5088668.1"/>
    </source>
</evidence>
<keyword evidence="1" id="KW-0472">Membrane</keyword>
<feature type="transmembrane region" description="Helical" evidence="1">
    <location>
        <begin position="149"/>
        <end position="168"/>
    </location>
</feature>
<proteinExistence type="predicted"/>
<evidence type="ECO:0000313" key="4">
    <source>
        <dbReference type="Proteomes" id="UP001149165"/>
    </source>
</evidence>
<gene>
    <name evidence="3" type="ORF">N7456_012284</name>
</gene>
<reference evidence="3" key="1">
    <citation type="submission" date="2022-11" db="EMBL/GenBank/DDBJ databases">
        <authorList>
            <person name="Petersen C."/>
        </authorList>
    </citation>
    <scope>NUCLEOTIDE SEQUENCE</scope>
    <source>
        <strain evidence="3">IBT 30069</strain>
    </source>
</reference>
<feature type="transmembrane region" description="Helical" evidence="1">
    <location>
        <begin position="112"/>
        <end position="129"/>
    </location>
</feature>
<dbReference type="Pfam" id="PF24800">
    <property type="entry name" value="DUF7702"/>
    <property type="match status" value="1"/>
</dbReference>
<evidence type="ECO:0000256" key="1">
    <source>
        <dbReference type="SAM" id="Phobius"/>
    </source>
</evidence>
<reference evidence="3" key="2">
    <citation type="journal article" date="2023" name="IMA Fungus">
        <title>Comparative genomic study of the Penicillium genus elucidates a diverse pangenome and 15 lateral gene transfer events.</title>
        <authorList>
            <person name="Petersen C."/>
            <person name="Sorensen T."/>
            <person name="Nielsen M.R."/>
            <person name="Sondergaard T.E."/>
            <person name="Sorensen J.L."/>
            <person name="Fitzpatrick D.A."/>
            <person name="Frisvad J.C."/>
            <person name="Nielsen K.L."/>
        </authorList>
    </citation>
    <scope>NUCLEOTIDE SEQUENCE</scope>
    <source>
        <strain evidence="3">IBT 30069</strain>
    </source>
</reference>
<dbReference type="EMBL" id="JAPQKH010000007">
    <property type="protein sequence ID" value="KAJ5088668.1"/>
    <property type="molecule type" value="Genomic_DNA"/>
</dbReference>
<feature type="transmembrane region" description="Helical" evidence="1">
    <location>
        <begin position="71"/>
        <end position="91"/>
    </location>
</feature>
<feature type="transmembrane region" description="Helical" evidence="1">
    <location>
        <begin position="224"/>
        <end position="241"/>
    </location>
</feature>
<evidence type="ECO:0000259" key="2">
    <source>
        <dbReference type="Pfam" id="PF24800"/>
    </source>
</evidence>
<name>A0A9W9EVA4_9EURO</name>
<feature type="domain" description="DUF7702" evidence="2">
    <location>
        <begin position="5"/>
        <end position="243"/>
    </location>
</feature>
<feature type="transmembrane region" description="Helical" evidence="1">
    <location>
        <begin position="37"/>
        <end position="59"/>
    </location>
</feature>
<dbReference type="InterPro" id="IPR056119">
    <property type="entry name" value="DUF7702"/>
</dbReference>
<dbReference type="Proteomes" id="UP001149165">
    <property type="component" value="Unassembled WGS sequence"/>
</dbReference>
<dbReference type="OrthoDB" id="2560628at2759"/>
<feature type="transmembrane region" description="Helical" evidence="1">
    <location>
        <begin position="12"/>
        <end position="30"/>
    </location>
</feature>
<accession>A0A9W9EVA4</accession>